<dbReference type="InterPro" id="IPR001345">
    <property type="entry name" value="PG/BPGM_mutase_AS"/>
</dbReference>
<keyword evidence="4" id="KW-0413">Isomerase</keyword>
<dbReference type="InterPro" id="IPR005952">
    <property type="entry name" value="Phosphogly_mut1"/>
</dbReference>
<dbReference type="EC" id="5.4.2.11" evidence="2"/>
<dbReference type="InterPro" id="IPR013078">
    <property type="entry name" value="His_Pase_superF_clade-1"/>
</dbReference>
<evidence type="ECO:0000256" key="6">
    <source>
        <dbReference type="PIRSR" id="PIRSR613078-2"/>
    </source>
</evidence>
<protein>
    <recommendedName>
        <fullName evidence="2">phosphoglycerate mutase (2,3-diphosphoglycerate-dependent)</fullName>
        <ecNumber evidence="2">5.4.2.11</ecNumber>
    </recommendedName>
</protein>
<accession>A0A2M7X4C1</accession>
<feature type="binding site" evidence="6">
    <location>
        <position position="93"/>
    </location>
    <ligand>
        <name>substrate</name>
    </ligand>
</feature>
<feature type="region of interest" description="Disordered" evidence="8">
    <location>
        <begin position="11"/>
        <end position="30"/>
    </location>
</feature>
<evidence type="ECO:0000256" key="1">
    <source>
        <dbReference type="ARBA" id="ARBA00006717"/>
    </source>
</evidence>
<dbReference type="SUPFAM" id="SSF53254">
    <property type="entry name" value="Phosphoglycerate mutase-like"/>
    <property type="match status" value="1"/>
</dbReference>
<feature type="binding site" evidence="6">
    <location>
        <begin position="43"/>
        <end position="50"/>
    </location>
    <ligand>
        <name>substrate</name>
    </ligand>
</feature>
<dbReference type="GO" id="GO:0004619">
    <property type="term" value="F:phosphoglycerate mutase activity"/>
    <property type="evidence" value="ECO:0007669"/>
    <property type="project" value="UniProtKB-EC"/>
</dbReference>
<comment type="caution">
    <text evidence="9">The sequence shown here is derived from an EMBL/GenBank/DDBJ whole genome shotgun (WGS) entry which is preliminary data.</text>
</comment>
<evidence type="ECO:0000256" key="7">
    <source>
        <dbReference type="PIRSR" id="PIRSR613078-3"/>
    </source>
</evidence>
<keyword evidence="3" id="KW-0324">Glycolysis</keyword>
<proteinExistence type="inferred from homology"/>
<sequence>MDEKLWEQIKKASEDSLKNPGENKKPLPKDKIGTNDNFIIVFRHGETEDNANRIFSGWRDAKLTPKGIEGAKKLSSKMNKLKIDLIVTSDQIRSKHTARLAFETHPNLENIKWEIDARIKERNYGDLNGESKEEAMRINPEQAIKWRRGYDFPPPNGESIKMVEERVWPFLDELIARIKKEKINVVLSAHSNSMRAIRRYFENLTIIEELTQENPLGEDFALYKIG</sequence>
<feature type="binding site" evidence="6">
    <location>
        <begin position="121"/>
        <end position="124"/>
    </location>
    <ligand>
        <name>substrate</name>
    </ligand>
</feature>
<reference evidence="10" key="1">
    <citation type="submission" date="2017-09" db="EMBL/GenBank/DDBJ databases">
        <title>Depth-based differentiation of microbial function through sediment-hosted aquifers and enrichment of novel symbionts in the deep terrestrial subsurface.</title>
        <authorList>
            <person name="Probst A.J."/>
            <person name="Ladd B."/>
            <person name="Jarett J.K."/>
            <person name="Geller-Mcgrath D.E."/>
            <person name="Sieber C.M.K."/>
            <person name="Emerson J.B."/>
            <person name="Anantharaman K."/>
            <person name="Thomas B.C."/>
            <person name="Malmstrom R."/>
            <person name="Stieglmeier M."/>
            <person name="Klingl A."/>
            <person name="Woyke T."/>
            <person name="Ryan C.M."/>
            <person name="Banfield J.F."/>
        </authorList>
    </citation>
    <scope>NUCLEOTIDE SEQUENCE [LARGE SCALE GENOMIC DNA]</scope>
</reference>
<evidence type="ECO:0000313" key="10">
    <source>
        <dbReference type="Proteomes" id="UP000230683"/>
    </source>
</evidence>
<comment type="similarity">
    <text evidence="1">Belongs to the phosphoglycerate mutase family. BPG-dependent PGAM subfamily.</text>
</comment>
<evidence type="ECO:0000256" key="3">
    <source>
        <dbReference type="ARBA" id="ARBA00023152"/>
    </source>
</evidence>
<organism evidence="9 10">
    <name type="scientific">candidate division WWE3 bacterium CG_4_9_14_3_um_filter_34_6</name>
    <dbReference type="NCBI Taxonomy" id="1975079"/>
    <lineage>
        <taxon>Bacteria</taxon>
        <taxon>Katanobacteria</taxon>
    </lineage>
</organism>
<feature type="binding site" evidence="6">
    <location>
        <begin position="147"/>
        <end position="148"/>
    </location>
    <ligand>
        <name>substrate</name>
    </ligand>
</feature>
<dbReference type="CDD" id="cd07067">
    <property type="entry name" value="HP_PGM_like"/>
    <property type="match status" value="1"/>
</dbReference>
<dbReference type="AlphaFoldDB" id="A0A2M7X4C1"/>
<evidence type="ECO:0000256" key="8">
    <source>
        <dbReference type="SAM" id="MobiDB-lite"/>
    </source>
</evidence>
<evidence type="ECO:0000313" key="9">
    <source>
        <dbReference type="EMBL" id="PJA40987.1"/>
    </source>
</evidence>
<dbReference type="EMBL" id="PFWY01000055">
    <property type="protein sequence ID" value="PJA40987.1"/>
    <property type="molecule type" value="Genomic_DNA"/>
</dbReference>
<dbReference type="GO" id="GO:0006096">
    <property type="term" value="P:glycolytic process"/>
    <property type="evidence" value="ECO:0007669"/>
    <property type="project" value="UniProtKB-KW"/>
</dbReference>
<feature type="binding site" evidence="6">
    <location>
        <position position="132"/>
    </location>
    <ligand>
        <name>substrate</name>
    </ligand>
</feature>
<gene>
    <name evidence="9" type="ORF">CO178_01140</name>
</gene>
<dbReference type="PROSITE" id="PS00175">
    <property type="entry name" value="PG_MUTASE"/>
    <property type="match status" value="1"/>
</dbReference>
<feature type="active site" description="Tele-phosphohistidine intermediate" evidence="5">
    <location>
        <position position="44"/>
    </location>
</feature>
<feature type="site" description="Transition state stabilizer" evidence="7">
    <location>
        <position position="190"/>
    </location>
</feature>
<dbReference type="PANTHER" id="PTHR11931">
    <property type="entry name" value="PHOSPHOGLYCERATE MUTASE"/>
    <property type="match status" value="1"/>
</dbReference>
<evidence type="ECO:0000256" key="4">
    <source>
        <dbReference type="ARBA" id="ARBA00023235"/>
    </source>
</evidence>
<feature type="active site" description="Proton donor/acceptor" evidence="5">
    <location>
        <position position="121"/>
    </location>
</feature>
<evidence type="ECO:0000256" key="2">
    <source>
        <dbReference type="ARBA" id="ARBA00012028"/>
    </source>
</evidence>
<dbReference type="Gene3D" id="3.40.50.1240">
    <property type="entry name" value="Phosphoglycerate mutase-like"/>
    <property type="match status" value="1"/>
</dbReference>
<dbReference type="Proteomes" id="UP000230683">
    <property type="component" value="Unassembled WGS sequence"/>
</dbReference>
<dbReference type="SMART" id="SM00855">
    <property type="entry name" value="PGAM"/>
    <property type="match status" value="1"/>
</dbReference>
<name>A0A2M7X4C1_UNCKA</name>
<dbReference type="Pfam" id="PF00300">
    <property type="entry name" value="His_Phos_1"/>
    <property type="match status" value="1"/>
</dbReference>
<dbReference type="InterPro" id="IPR029033">
    <property type="entry name" value="His_PPase_superfam"/>
</dbReference>
<evidence type="ECO:0000256" key="5">
    <source>
        <dbReference type="PIRSR" id="PIRSR613078-1"/>
    </source>
</evidence>